<evidence type="ECO:0000256" key="1">
    <source>
        <dbReference type="SAM" id="SignalP"/>
    </source>
</evidence>
<dbReference type="Proteomes" id="UP000292082">
    <property type="component" value="Unassembled WGS sequence"/>
</dbReference>
<reference evidence="2 3" key="1">
    <citation type="submission" date="2019-01" db="EMBL/GenBank/DDBJ databases">
        <title>Draft genome sequences of three monokaryotic isolates of the white-rot basidiomycete fungus Dichomitus squalens.</title>
        <authorList>
            <consortium name="DOE Joint Genome Institute"/>
            <person name="Lopez S.C."/>
            <person name="Andreopoulos B."/>
            <person name="Pangilinan J."/>
            <person name="Lipzen A."/>
            <person name="Riley R."/>
            <person name="Ahrendt S."/>
            <person name="Ng V."/>
            <person name="Barry K."/>
            <person name="Daum C."/>
            <person name="Grigoriev I.V."/>
            <person name="Hilden K.S."/>
            <person name="Makela M.R."/>
            <person name="de Vries R.P."/>
        </authorList>
    </citation>
    <scope>NUCLEOTIDE SEQUENCE [LARGE SCALE GENOMIC DNA]</scope>
    <source>
        <strain evidence="2 3">CBS 464.89</strain>
    </source>
</reference>
<dbReference type="EMBL" id="ML145137">
    <property type="protein sequence ID" value="TBU57453.1"/>
    <property type="molecule type" value="Genomic_DNA"/>
</dbReference>
<organism evidence="2 3">
    <name type="scientific">Dichomitus squalens</name>
    <dbReference type="NCBI Taxonomy" id="114155"/>
    <lineage>
        <taxon>Eukaryota</taxon>
        <taxon>Fungi</taxon>
        <taxon>Dikarya</taxon>
        <taxon>Basidiomycota</taxon>
        <taxon>Agaricomycotina</taxon>
        <taxon>Agaricomycetes</taxon>
        <taxon>Polyporales</taxon>
        <taxon>Polyporaceae</taxon>
        <taxon>Dichomitus</taxon>
    </lineage>
</organism>
<feature type="non-terminal residue" evidence="2">
    <location>
        <position position="71"/>
    </location>
</feature>
<feature type="chain" id="PRO_5020922817" evidence="1">
    <location>
        <begin position="20"/>
        <end position="71"/>
    </location>
</feature>
<evidence type="ECO:0000313" key="2">
    <source>
        <dbReference type="EMBL" id="TBU57453.1"/>
    </source>
</evidence>
<keyword evidence="3" id="KW-1185">Reference proteome</keyword>
<feature type="signal peptide" evidence="1">
    <location>
        <begin position="1"/>
        <end position="19"/>
    </location>
</feature>
<evidence type="ECO:0000313" key="3">
    <source>
        <dbReference type="Proteomes" id="UP000292082"/>
    </source>
</evidence>
<gene>
    <name evidence="2" type="ORF">BD310DRAFT_929409</name>
</gene>
<sequence length="71" mass="7947">AWMWKTWASLPARLRDVCATSVPRSLRLLLGCQWPCVDSGLGSLAVVRSSGARSLWSVCCLYHRVRHCCIT</sequence>
<feature type="non-terminal residue" evidence="2">
    <location>
        <position position="1"/>
    </location>
</feature>
<accession>A0A4Q9PSP6</accession>
<name>A0A4Q9PSP6_9APHY</name>
<proteinExistence type="predicted"/>
<keyword evidence="1" id="KW-0732">Signal</keyword>
<dbReference type="AlphaFoldDB" id="A0A4Q9PSP6"/>
<protein>
    <submittedName>
        <fullName evidence="2">Uncharacterized protein</fullName>
    </submittedName>
</protein>